<reference evidence="5" key="1">
    <citation type="submission" date="2019-12" db="EMBL/GenBank/DDBJ databases">
        <title>Actinomadura physcomitrii sp. nov., a novel actinomycete isolated from moss [Physcomitrium sphaericum (Ludw) Fuernr].</title>
        <authorList>
            <person name="Zhuang X."/>
        </authorList>
    </citation>
    <scope>NUCLEOTIDE SEQUENCE [LARGE SCALE GENOMIC DNA]</scope>
    <source>
        <strain evidence="5">LD22</strain>
    </source>
</reference>
<accession>A0A6I4ME18</accession>
<dbReference type="Proteomes" id="UP000462055">
    <property type="component" value="Unassembled WGS sequence"/>
</dbReference>
<protein>
    <recommendedName>
        <fullName evidence="4">Putative zinc-finger domain-containing protein</fullName>
    </recommendedName>
</protein>
<dbReference type="Pfam" id="PF13490">
    <property type="entry name" value="zf-HC2"/>
    <property type="match status" value="1"/>
</dbReference>
<evidence type="ECO:0000313" key="5">
    <source>
        <dbReference type="EMBL" id="MWA03952.1"/>
    </source>
</evidence>
<dbReference type="EMBL" id="WBMS02000023">
    <property type="protein sequence ID" value="MWA03952.1"/>
    <property type="molecule type" value="Genomic_DNA"/>
</dbReference>
<dbReference type="Gene3D" id="1.10.10.1320">
    <property type="entry name" value="Anti-sigma factor, zinc-finger domain"/>
    <property type="match status" value="1"/>
</dbReference>
<evidence type="ECO:0000256" key="2">
    <source>
        <dbReference type="ARBA" id="ARBA00023163"/>
    </source>
</evidence>
<dbReference type="AlphaFoldDB" id="A0A6I4ME18"/>
<keyword evidence="2" id="KW-0804">Transcription</keyword>
<gene>
    <name evidence="5" type="ORF">F8568_026920</name>
</gene>
<feature type="compositionally biased region" description="Low complexity" evidence="3">
    <location>
        <begin position="69"/>
        <end position="82"/>
    </location>
</feature>
<dbReference type="InterPro" id="IPR027383">
    <property type="entry name" value="Znf_put"/>
</dbReference>
<evidence type="ECO:0000256" key="3">
    <source>
        <dbReference type="SAM" id="MobiDB-lite"/>
    </source>
</evidence>
<keyword evidence="6" id="KW-1185">Reference proteome</keyword>
<feature type="domain" description="Putative zinc-finger" evidence="4">
    <location>
        <begin position="25"/>
        <end position="52"/>
    </location>
</feature>
<evidence type="ECO:0000256" key="1">
    <source>
        <dbReference type="ARBA" id="ARBA00023015"/>
    </source>
</evidence>
<proteinExistence type="predicted"/>
<comment type="caution">
    <text evidence="5">The sequence shown here is derived from an EMBL/GenBank/DDBJ whole genome shotgun (WGS) entry which is preliminary data.</text>
</comment>
<evidence type="ECO:0000259" key="4">
    <source>
        <dbReference type="Pfam" id="PF13490"/>
    </source>
</evidence>
<evidence type="ECO:0000313" key="6">
    <source>
        <dbReference type="Proteomes" id="UP000462055"/>
    </source>
</evidence>
<feature type="compositionally biased region" description="Low complexity" evidence="3">
    <location>
        <begin position="101"/>
        <end position="110"/>
    </location>
</feature>
<keyword evidence="1" id="KW-0805">Transcription regulation</keyword>
<name>A0A6I4ME18_9ACTN</name>
<feature type="compositionally biased region" description="Basic and acidic residues" evidence="3">
    <location>
        <begin position="83"/>
        <end position="98"/>
    </location>
</feature>
<feature type="region of interest" description="Disordered" evidence="3">
    <location>
        <begin position="69"/>
        <end position="127"/>
    </location>
</feature>
<organism evidence="5 6">
    <name type="scientific">Actinomadura physcomitrii</name>
    <dbReference type="NCBI Taxonomy" id="2650748"/>
    <lineage>
        <taxon>Bacteria</taxon>
        <taxon>Bacillati</taxon>
        <taxon>Actinomycetota</taxon>
        <taxon>Actinomycetes</taxon>
        <taxon>Streptosporangiales</taxon>
        <taxon>Thermomonosporaceae</taxon>
        <taxon>Actinomadura</taxon>
    </lineage>
</organism>
<dbReference type="InterPro" id="IPR041916">
    <property type="entry name" value="Anti_sigma_zinc_sf"/>
</dbReference>
<sequence length="127" mass="12665">MNDSTPVAVLLGVEGSGCGEYRPGLGVYALGRLAGAEAEALAAHLRGCPPCRAELAELRGVAELLARTARAGARPRTTGRARATADPRAVRAGRREGAGRGSRSGASVTGGFSGACAYGATGRGRSG</sequence>